<proteinExistence type="inferred from homology"/>
<dbReference type="RefSeq" id="WP_077140687.1">
    <property type="nucleotide sequence ID" value="NZ_CBCSGK010000002.1"/>
</dbReference>
<dbReference type="Pfam" id="PF04039">
    <property type="entry name" value="MnhB"/>
    <property type="match status" value="1"/>
</dbReference>
<dbReference type="AlphaFoldDB" id="A0A1Q1G2Q3"/>
<dbReference type="OrthoDB" id="9798859at2"/>
<dbReference type="PANTHER" id="PTHR33932">
    <property type="entry name" value="NA(+)/H(+) ANTIPORTER SUBUNIT B"/>
    <property type="match status" value="1"/>
</dbReference>
<dbReference type="InterPro" id="IPR007182">
    <property type="entry name" value="MnhB"/>
</dbReference>
<keyword evidence="9" id="KW-1185">Reference proteome</keyword>
<reference evidence="8 9" key="1">
    <citation type="submission" date="2018-11" db="EMBL/GenBank/DDBJ databases">
        <title>Genomic Encyclopedia of Type Strains, Phase IV (KMG-IV): sequencing the most valuable type-strain genomes for metagenomic binning, comparative biology and taxonomic classification.</title>
        <authorList>
            <person name="Goeker M."/>
        </authorList>
    </citation>
    <scope>NUCLEOTIDE SEQUENCE [LARGE SCALE GENOMIC DNA]</scope>
    <source>
        <strain evidence="8 9">DSM 29158</strain>
    </source>
</reference>
<dbReference type="Proteomes" id="UP000277108">
    <property type="component" value="Unassembled WGS sequence"/>
</dbReference>
<evidence type="ECO:0000313" key="9">
    <source>
        <dbReference type="Proteomes" id="UP000277108"/>
    </source>
</evidence>
<keyword evidence="6" id="KW-0472">Membrane</keyword>
<evidence type="ECO:0000256" key="4">
    <source>
        <dbReference type="ARBA" id="ARBA00022692"/>
    </source>
</evidence>
<comment type="subcellular location">
    <subcellularLocation>
        <location evidence="1">Cell membrane</location>
        <topology evidence="1">Multi-pass membrane protein</topology>
    </subcellularLocation>
</comment>
<evidence type="ECO:0000256" key="3">
    <source>
        <dbReference type="ARBA" id="ARBA00022475"/>
    </source>
</evidence>
<evidence type="ECO:0000256" key="1">
    <source>
        <dbReference type="ARBA" id="ARBA00004651"/>
    </source>
</evidence>
<evidence type="ECO:0000256" key="2">
    <source>
        <dbReference type="ARBA" id="ARBA00009425"/>
    </source>
</evidence>
<dbReference type="EMBL" id="RKRK01000002">
    <property type="protein sequence ID" value="RPF57575.1"/>
    <property type="molecule type" value="Genomic_DNA"/>
</dbReference>
<accession>A0A1Q1G2Q3</accession>
<evidence type="ECO:0000256" key="5">
    <source>
        <dbReference type="ARBA" id="ARBA00022989"/>
    </source>
</evidence>
<accession>A0A3N5CEP8</accession>
<evidence type="ECO:0000313" key="8">
    <source>
        <dbReference type="EMBL" id="RPF57575.1"/>
    </source>
</evidence>
<dbReference type="STRING" id="1849491.BVH56_06615"/>
<dbReference type="PANTHER" id="PTHR33932:SF4">
    <property type="entry name" value="NA(+)_H(+) ANTIPORTER SUBUNIT B"/>
    <property type="match status" value="1"/>
</dbReference>
<name>A0A1Q1G2Q3_9BACL</name>
<keyword evidence="5" id="KW-1133">Transmembrane helix</keyword>
<keyword evidence="4" id="KW-0812">Transmembrane</keyword>
<protein>
    <submittedName>
        <fullName evidence="8">Multisubunit sodium/proton antiporter MrpB subunit</fullName>
    </submittedName>
</protein>
<organism evidence="8 9">
    <name type="scientific">Abyssicoccus albus</name>
    <dbReference type="NCBI Taxonomy" id="1817405"/>
    <lineage>
        <taxon>Bacteria</taxon>
        <taxon>Bacillati</taxon>
        <taxon>Bacillota</taxon>
        <taxon>Bacilli</taxon>
        <taxon>Bacillales</taxon>
        <taxon>Abyssicoccaceae</taxon>
    </lineage>
</organism>
<comment type="caution">
    <text evidence="8">The sequence shown here is derived from an EMBL/GenBank/DDBJ whole genome shotgun (WGS) entry which is preliminary data.</text>
</comment>
<evidence type="ECO:0000256" key="6">
    <source>
        <dbReference type="ARBA" id="ARBA00023136"/>
    </source>
</evidence>
<comment type="similarity">
    <text evidence="2">Belongs to the CPA3 antiporters (TC 2.A.63) subunit B family.</text>
</comment>
<dbReference type="InterPro" id="IPR050622">
    <property type="entry name" value="CPA3_antiporter_subunitB"/>
</dbReference>
<gene>
    <name evidence="8" type="ORF">EDD62_0196</name>
</gene>
<dbReference type="GO" id="GO:0005886">
    <property type="term" value="C:plasma membrane"/>
    <property type="evidence" value="ECO:0007669"/>
    <property type="project" value="UniProtKB-SubCell"/>
</dbReference>
<feature type="domain" description="Na+/H+ antiporter MnhB subunit-related protein" evidence="7">
    <location>
        <begin position="9"/>
        <end position="132"/>
    </location>
</feature>
<sequence length="142" mass="15760">MRKQDNDVILRSMTLVIFFIILTFSFALFFGGHYTPGGGFVGGLMTAAALILIIIAYDMKTLKEAVSIDFKKLLNVGLIFAIGMPFVSMLFGKNFFQHFHTYIDIPVFGKTSLHTAVLFDLGVYLIVVSVTLIIILTIGENE</sequence>
<keyword evidence="3" id="KW-1003">Cell membrane</keyword>
<evidence type="ECO:0000259" key="7">
    <source>
        <dbReference type="Pfam" id="PF04039"/>
    </source>
</evidence>
<dbReference type="NCBIfam" id="NF009223">
    <property type="entry name" value="PRK12573.1"/>
    <property type="match status" value="1"/>
</dbReference>